<gene>
    <name evidence="1" type="ORF">A2192_01225</name>
</gene>
<evidence type="ECO:0000313" key="2">
    <source>
        <dbReference type="Proteomes" id="UP000179274"/>
    </source>
</evidence>
<name>A0A1F6YKL3_9BACT</name>
<comment type="caution">
    <text evidence="1">The sequence shown here is derived from an EMBL/GenBank/DDBJ whole genome shotgun (WGS) entry which is preliminary data.</text>
</comment>
<proteinExistence type="predicted"/>
<protein>
    <submittedName>
        <fullName evidence="1">Uncharacterized protein</fullName>
    </submittedName>
</protein>
<organism evidence="1 2">
    <name type="scientific">Candidatus Nomurabacteria bacterium RIFOXYA1_FULL_35_17</name>
    <dbReference type="NCBI Taxonomy" id="1801798"/>
    <lineage>
        <taxon>Bacteria</taxon>
        <taxon>Candidatus Nomuraibacteriota</taxon>
    </lineage>
</organism>
<dbReference type="Proteomes" id="UP000179274">
    <property type="component" value="Unassembled WGS sequence"/>
</dbReference>
<sequence>MEAQTKSCQNCKKDFTIEPEDFRFYEKINVPAPTWCPECRMIRRMACVNPWFLFWRNCDKCGERTMSMYSPKQKITVYCQPCWWGDSWDGTEYAMEYNPSRPFLEQVRELSNKTPYTALENTYLLNKNCEYSNSVGYSKNCTLAIWADYCENVFHSFLLNGAKDTADSLRIFKSELIYESAGQNDSYRVFYSEECDACTDVWFSRNCYSSMNCVGCVNLRGASYQIFNVQYSKEDYLKKLKELKLDTRSGIKKIKKKAKEFWHKHPYRFYTGNTLNLNVTGEYVFNSKNSKEIYIASKAENSKLCQLITVSPIKDCMDYSGWGNNAELIYDSVNIGVDASDIKFSVYSWRDVANVEYSLWCISGKNNFGCVNLKRKKYCILNKEYPKEEYEILREKIIEDMKKNPYVDENGRVWTYGEFFGIGFSKFPYNNTNAFKFFPKTKKEALVSGYTWNDEEENQAEATLSGENLPETIKEVDNSILKEVISCTTCDRRYKIASLELDLLRKMNIPLPDTCLKCRGKSHFEKLQMPKLYDRVCAKCGDEVRTSFDPDRPEIIYCVKCYQQEFS</sequence>
<dbReference type="AlphaFoldDB" id="A0A1F6YKL3"/>
<accession>A0A1F6YKL3</accession>
<reference evidence="1 2" key="1">
    <citation type="journal article" date="2016" name="Nat. Commun.">
        <title>Thousands of microbial genomes shed light on interconnected biogeochemical processes in an aquifer system.</title>
        <authorList>
            <person name="Anantharaman K."/>
            <person name="Brown C.T."/>
            <person name="Hug L.A."/>
            <person name="Sharon I."/>
            <person name="Castelle C.J."/>
            <person name="Probst A.J."/>
            <person name="Thomas B.C."/>
            <person name="Singh A."/>
            <person name="Wilkins M.J."/>
            <person name="Karaoz U."/>
            <person name="Brodie E.L."/>
            <person name="Williams K.H."/>
            <person name="Hubbard S.S."/>
            <person name="Banfield J.F."/>
        </authorList>
    </citation>
    <scope>NUCLEOTIDE SEQUENCE [LARGE SCALE GENOMIC DNA]</scope>
</reference>
<evidence type="ECO:0000313" key="1">
    <source>
        <dbReference type="EMBL" id="OGJ06878.1"/>
    </source>
</evidence>
<dbReference type="EMBL" id="MFVW01000001">
    <property type="protein sequence ID" value="OGJ06878.1"/>
    <property type="molecule type" value="Genomic_DNA"/>
</dbReference>